<keyword evidence="4 10" id="KW-0349">Heme</keyword>
<dbReference type="GO" id="GO:0005789">
    <property type="term" value="C:endoplasmic reticulum membrane"/>
    <property type="evidence" value="ECO:0007669"/>
    <property type="project" value="UniProtKB-SubCell"/>
</dbReference>
<dbReference type="CTD" id="20232398"/>
<dbReference type="EMBL" id="KB202544">
    <property type="protein sequence ID" value="ESO89798.1"/>
    <property type="molecule type" value="Genomic_DNA"/>
</dbReference>
<dbReference type="PROSITE" id="PS00086">
    <property type="entry name" value="CYTOCHROME_P450"/>
    <property type="match status" value="1"/>
</dbReference>
<organism evidence="13 14">
    <name type="scientific">Lottia gigantea</name>
    <name type="common">Giant owl limpet</name>
    <dbReference type="NCBI Taxonomy" id="225164"/>
    <lineage>
        <taxon>Eukaryota</taxon>
        <taxon>Metazoa</taxon>
        <taxon>Spiralia</taxon>
        <taxon>Lophotrochozoa</taxon>
        <taxon>Mollusca</taxon>
        <taxon>Gastropoda</taxon>
        <taxon>Patellogastropoda</taxon>
        <taxon>Lottioidea</taxon>
        <taxon>Lottiidae</taxon>
        <taxon>Lottia</taxon>
    </lineage>
</organism>
<comment type="similarity">
    <text evidence="3 11">Belongs to the cytochrome P450 family.</text>
</comment>
<feature type="non-terminal residue" evidence="13">
    <location>
        <position position="1"/>
    </location>
</feature>
<proteinExistence type="inferred from homology"/>
<dbReference type="STRING" id="225164.V3ZF65"/>
<dbReference type="HOGENOM" id="CLU_001570_5_2_1"/>
<dbReference type="SUPFAM" id="SSF48264">
    <property type="entry name" value="Cytochrome P450"/>
    <property type="match status" value="1"/>
</dbReference>
<keyword evidence="11" id="KW-0503">Monooxygenase</keyword>
<keyword evidence="6" id="KW-0256">Endoplasmic reticulum</keyword>
<evidence type="ECO:0000256" key="3">
    <source>
        <dbReference type="ARBA" id="ARBA00010617"/>
    </source>
</evidence>
<evidence type="ECO:0000256" key="4">
    <source>
        <dbReference type="ARBA" id="ARBA00022617"/>
    </source>
</evidence>
<dbReference type="PRINTS" id="PR00385">
    <property type="entry name" value="P450"/>
</dbReference>
<evidence type="ECO:0000256" key="9">
    <source>
        <dbReference type="ARBA" id="ARBA00043906"/>
    </source>
</evidence>
<keyword evidence="14" id="KW-1185">Reference proteome</keyword>
<dbReference type="GO" id="GO:0016705">
    <property type="term" value="F:oxidoreductase activity, acting on paired donors, with incorporation or reduction of molecular oxygen"/>
    <property type="evidence" value="ECO:0007669"/>
    <property type="project" value="InterPro"/>
</dbReference>
<dbReference type="AlphaFoldDB" id="V3ZF65"/>
<keyword evidence="7 11" id="KW-0560">Oxidoreductase</keyword>
<dbReference type="InterPro" id="IPR002401">
    <property type="entry name" value="Cyt_P450_E_grp-I"/>
</dbReference>
<evidence type="ECO:0000256" key="12">
    <source>
        <dbReference type="SAM" id="Phobius"/>
    </source>
</evidence>
<evidence type="ECO:0000256" key="6">
    <source>
        <dbReference type="ARBA" id="ARBA00022848"/>
    </source>
</evidence>
<name>V3ZF65_LOTGI</name>
<dbReference type="InterPro" id="IPR017972">
    <property type="entry name" value="Cyt_P450_CS"/>
</dbReference>
<dbReference type="GO" id="GO:0005506">
    <property type="term" value="F:iron ion binding"/>
    <property type="evidence" value="ECO:0007669"/>
    <property type="project" value="InterPro"/>
</dbReference>
<keyword evidence="6" id="KW-0492">Microsome</keyword>
<dbReference type="CDD" id="cd11055">
    <property type="entry name" value="CYP3A-like"/>
    <property type="match status" value="1"/>
</dbReference>
<feature type="transmembrane region" description="Helical" evidence="12">
    <location>
        <begin position="199"/>
        <end position="221"/>
    </location>
</feature>
<dbReference type="Gene3D" id="1.10.630.10">
    <property type="entry name" value="Cytochrome P450"/>
    <property type="match status" value="1"/>
</dbReference>
<dbReference type="GO" id="GO:0008395">
    <property type="term" value="F:steroid hydroxylase activity"/>
    <property type="evidence" value="ECO:0007669"/>
    <property type="project" value="TreeGrafter"/>
</dbReference>
<keyword evidence="5 10" id="KW-0479">Metal-binding</keyword>
<dbReference type="RefSeq" id="XP_009059583.1">
    <property type="nucleotide sequence ID" value="XM_009061335.1"/>
</dbReference>
<evidence type="ECO:0000256" key="2">
    <source>
        <dbReference type="ARBA" id="ARBA00004406"/>
    </source>
</evidence>
<comment type="cofactor">
    <cofactor evidence="10">
        <name>heme</name>
        <dbReference type="ChEBI" id="CHEBI:30413"/>
    </cofactor>
</comment>
<dbReference type="PANTHER" id="PTHR24302:SF15">
    <property type="entry name" value="FATTY-ACID PEROXYGENASE"/>
    <property type="match status" value="1"/>
</dbReference>
<evidence type="ECO:0000256" key="1">
    <source>
        <dbReference type="ARBA" id="ARBA00004174"/>
    </source>
</evidence>
<dbReference type="InterPro" id="IPR036396">
    <property type="entry name" value="Cyt_P450_sf"/>
</dbReference>
<dbReference type="Proteomes" id="UP000030746">
    <property type="component" value="Unassembled WGS sequence"/>
</dbReference>
<comment type="function">
    <text evidence="9">Cytochromes P450 are a group of heme-thiolate monooxygenases. They oxidize a variety of structurally unrelated compounds, including steroids, fatty acids, and xenobiotics.</text>
</comment>
<dbReference type="Pfam" id="PF00067">
    <property type="entry name" value="p450"/>
    <property type="match status" value="1"/>
</dbReference>
<reference evidence="13 14" key="1">
    <citation type="journal article" date="2013" name="Nature">
        <title>Insights into bilaterian evolution from three spiralian genomes.</title>
        <authorList>
            <person name="Simakov O."/>
            <person name="Marletaz F."/>
            <person name="Cho S.J."/>
            <person name="Edsinger-Gonzales E."/>
            <person name="Havlak P."/>
            <person name="Hellsten U."/>
            <person name="Kuo D.H."/>
            <person name="Larsson T."/>
            <person name="Lv J."/>
            <person name="Arendt D."/>
            <person name="Savage R."/>
            <person name="Osoegawa K."/>
            <person name="de Jong P."/>
            <person name="Grimwood J."/>
            <person name="Chapman J.A."/>
            <person name="Shapiro H."/>
            <person name="Aerts A."/>
            <person name="Otillar R.P."/>
            <person name="Terry A.Y."/>
            <person name="Boore J.L."/>
            <person name="Grigoriev I.V."/>
            <person name="Lindberg D.R."/>
            <person name="Seaver E.C."/>
            <person name="Weisblat D.A."/>
            <person name="Putnam N.H."/>
            <person name="Rokhsar D.S."/>
        </authorList>
    </citation>
    <scope>NUCLEOTIDE SEQUENCE [LARGE SCALE GENOMIC DNA]</scope>
</reference>
<keyword evidence="12" id="KW-0472">Membrane</keyword>
<evidence type="ECO:0000313" key="14">
    <source>
        <dbReference type="Proteomes" id="UP000030746"/>
    </source>
</evidence>
<feature type="binding site" description="axial binding residue" evidence="10">
    <location>
        <position position="424"/>
    </location>
    <ligand>
        <name>heme</name>
        <dbReference type="ChEBI" id="CHEBI:30413"/>
    </ligand>
    <ligandPart>
        <name>Fe</name>
        <dbReference type="ChEBI" id="CHEBI:18248"/>
    </ligandPart>
</feature>
<gene>
    <name evidence="13" type="ORF">LOTGIDRAFT_124731</name>
</gene>
<dbReference type="GO" id="GO:0020037">
    <property type="term" value="F:heme binding"/>
    <property type="evidence" value="ECO:0007669"/>
    <property type="project" value="InterPro"/>
</dbReference>
<dbReference type="PANTHER" id="PTHR24302">
    <property type="entry name" value="CYTOCHROME P450 FAMILY 3"/>
    <property type="match status" value="1"/>
</dbReference>
<dbReference type="GeneID" id="20232398"/>
<keyword evidence="8 10" id="KW-0408">Iron</keyword>
<dbReference type="InterPro" id="IPR001128">
    <property type="entry name" value="Cyt_P450"/>
</dbReference>
<dbReference type="OrthoDB" id="1470350at2759"/>
<protein>
    <submittedName>
        <fullName evidence="13">Uncharacterized protein</fullName>
    </submittedName>
</protein>
<sequence length="459" mass="52196">IVIYRYITWHHGLFKKLGIPGPEPTFMGQLTKYSGAVGEMDRELMKKYGKIVGYYHGRTPVLNVGDPDLVKEICIKHFNNFSARPINIPKDLYEEAFLTVANGERWKNNRSVLSPSFTSGKMRAMVPLMKMCIKNCLKHLEKNAESGKAVDVKTMFNGFTLDVICTTAFGIDIDSQGNPDNPLILAAKEAAQFNFGDPFILICILLPFTVSIMDFFGVGFIKRRPKKFMIDTIEKVIAERQNNPSVSLHRLQIIDMGVECHSAIQGFSVSVFNQHDLIGNLLIFMLAAYDTTSTTLSFVSYCLATHPDIQDKVLHEINQKLGKDEEPDHENITKLKYLQQVIDETLRLFPPLIRTTRYCAEDIDINGTFIAKGTEISFPVFAIQRDPDFWENPDEFDPERFSPEKKETMHPYAHMPFGMGPRNCIGQRLALLELKLVLVCILRSYKICCTPETEVSQYE</sequence>
<evidence type="ECO:0000256" key="10">
    <source>
        <dbReference type="PIRSR" id="PIRSR602401-1"/>
    </source>
</evidence>
<evidence type="ECO:0000256" key="8">
    <source>
        <dbReference type="ARBA" id="ARBA00023004"/>
    </source>
</evidence>
<evidence type="ECO:0000256" key="5">
    <source>
        <dbReference type="ARBA" id="ARBA00022723"/>
    </source>
</evidence>
<keyword evidence="12" id="KW-1133">Transmembrane helix</keyword>
<evidence type="ECO:0000256" key="11">
    <source>
        <dbReference type="RuleBase" id="RU000461"/>
    </source>
</evidence>
<evidence type="ECO:0000256" key="7">
    <source>
        <dbReference type="ARBA" id="ARBA00023002"/>
    </source>
</evidence>
<comment type="subcellular location">
    <subcellularLocation>
        <location evidence="2">Endoplasmic reticulum membrane</location>
        <topology evidence="2">Peripheral membrane protein</topology>
    </subcellularLocation>
    <subcellularLocation>
        <location evidence="1">Microsome membrane</location>
        <topology evidence="1">Peripheral membrane protein</topology>
    </subcellularLocation>
</comment>
<dbReference type="OMA" id="RIESHNI"/>
<dbReference type="KEGG" id="lgi:LOTGIDRAFT_124731"/>
<keyword evidence="12" id="KW-0812">Transmembrane</keyword>
<dbReference type="PRINTS" id="PR00463">
    <property type="entry name" value="EP450I"/>
</dbReference>
<accession>V3ZF65</accession>
<evidence type="ECO:0000313" key="13">
    <source>
        <dbReference type="EMBL" id="ESO89798.1"/>
    </source>
</evidence>
<dbReference type="FunFam" id="1.10.630.10:FF:000042">
    <property type="entry name" value="Cytochrome P450"/>
    <property type="match status" value="1"/>
</dbReference>
<dbReference type="InterPro" id="IPR050705">
    <property type="entry name" value="Cytochrome_P450_3A"/>
</dbReference>